<evidence type="ECO:0000313" key="5">
    <source>
        <dbReference type="EMBL" id="WDE12289.1"/>
    </source>
</evidence>
<keyword evidence="3" id="KW-0472">Membrane</keyword>
<evidence type="ECO:0000313" key="6">
    <source>
        <dbReference type="Proteomes" id="UP001215231"/>
    </source>
</evidence>
<feature type="domain" description="HPt" evidence="4">
    <location>
        <begin position="1099"/>
        <end position="1192"/>
    </location>
</feature>
<accession>A0ABY7VEZ3</accession>
<keyword evidence="3" id="KW-0812">Transmembrane</keyword>
<evidence type="ECO:0000256" key="2">
    <source>
        <dbReference type="PROSITE-ProRule" id="PRU00110"/>
    </source>
</evidence>
<reference evidence="5 6" key="1">
    <citation type="journal article" date="2022" name="Mar. Drugs">
        <title>Bioassay-Guided Fractionation Leads to the Detection of Cholic Acid Generated by the Rare Thalassomonas sp.</title>
        <authorList>
            <person name="Pheiffer F."/>
            <person name="Schneider Y.K."/>
            <person name="Hansen E.H."/>
            <person name="Andersen J.H."/>
            <person name="Isaksson J."/>
            <person name="Busche T."/>
            <person name="R C."/>
            <person name="Kalinowski J."/>
            <person name="Zyl L.V."/>
            <person name="Trindade M."/>
        </authorList>
    </citation>
    <scope>NUCLEOTIDE SEQUENCE [LARGE SCALE GENOMIC DNA]</scope>
    <source>
        <strain evidence="5 6">A5K-61T</strain>
    </source>
</reference>
<organism evidence="5 6">
    <name type="scientific">Thalassomonas haliotis</name>
    <dbReference type="NCBI Taxonomy" id="485448"/>
    <lineage>
        <taxon>Bacteria</taxon>
        <taxon>Pseudomonadati</taxon>
        <taxon>Pseudomonadota</taxon>
        <taxon>Gammaproteobacteria</taxon>
        <taxon>Alteromonadales</taxon>
        <taxon>Colwelliaceae</taxon>
        <taxon>Thalassomonas</taxon>
    </lineage>
</organism>
<dbReference type="RefSeq" id="WP_274052560.1">
    <property type="nucleotide sequence ID" value="NZ_CP059693.1"/>
</dbReference>
<dbReference type="PROSITE" id="PS50894">
    <property type="entry name" value="HPT"/>
    <property type="match status" value="1"/>
</dbReference>
<evidence type="ECO:0000256" key="3">
    <source>
        <dbReference type="SAM" id="Phobius"/>
    </source>
</evidence>
<name>A0ABY7VEZ3_9GAMM</name>
<evidence type="ECO:0000256" key="1">
    <source>
        <dbReference type="ARBA" id="ARBA00023012"/>
    </source>
</evidence>
<feature type="transmembrane region" description="Helical" evidence="3">
    <location>
        <begin position="326"/>
        <end position="347"/>
    </location>
</feature>
<dbReference type="Gene3D" id="1.20.120.160">
    <property type="entry name" value="HPT domain"/>
    <property type="match status" value="1"/>
</dbReference>
<dbReference type="Proteomes" id="UP001215231">
    <property type="component" value="Chromosome"/>
</dbReference>
<keyword evidence="3" id="KW-1133">Transmembrane helix</keyword>
<keyword evidence="6" id="KW-1185">Reference proteome</keyword>
<dbReference type="SUPFAM" id="SSF47226">
    <property type="entry name" value="Histidine-containing phosphotransfer domain, HPT domain"/>
    <property type="match status" value="1"/>
</dbReference>
<proteinExistence type="predicted"/>
<gene>
    <name evidence="5" type="ORF">H3N35_02030</name>
</gene>
<dbReference type="InterPro" id="IPR036641">
    <property type="entry name" value="HPT_dom_sf"/>
</dbReference>
<dbReference type="EMBL" id="CP059693">
    <property type="protein sequence ID" value="WDE12289.1"/>
    <property type="molecule type" value="Genomic_DNA"/>
</dbReference>
<protein>
    <recommendedName>
        <fullName evidence="4">HPt domain-containing protein</fullName>
    </recommendedName>
</protein>
<keyword evidence="1" id="KW-0902">Two-component regulatory system</keyword>
<dbReference type="InterPro" id="IPR008207">
    <property type="entry name" value="Sig_transdc_His_kin_Hpt_dom"/>
</dbReference>
<sequence length="1192" mass="133105">MNKAAEKPLYRQFAPMLAAIFILMLLILPLVLTLSYLSEKQLGAAQQEQLAKVQQQNQYLQYRQKNQTLFSQLLSETDAGQFSHLYRRLQANWQTLAGQIPGSGSENILSGDSALSEGVKRLAASSKANIQLKQQSIIQLQLVADALGNIIFNKQGQLDLLSRQLQSDNVSDAVTVSRARAQGKIYTELARYKQLESLLAQLRVLFADLDLQLPLSDFEQLRNRAGEVLTIAGELATEQGQDLQLMALSDEMSKLSALLLTQQRALAKWQGHLRLAHEFRQALAADRDKVHQLLANKPLVVAQGRKADSLAGVQAWLLVHTRGQPLFFAVSLSAALAIAVFLLLLRLHLRLKAYARQSFALCEQLTAGEQVNAGFISSFENSRFLRIFSQMKKPESIAEEVKRLSQGYRMQLKTLAQKNHVLYWQQDGEFTLARQLNRGSKYVLHQAITIASWRHAFPGEEVKKLIAAARKVKKSSETQNIRVFTHSGELLAISLCYREHYFFGTAINIDVIAGYEQQLLLLKQESQEQQQARQLLAQQGHQQLHHLLTVAGLQVQSLSCGAAIPPRQLSRQLTRASDWLSQYELLAALKDKQLVMALQDVDLENEIHAAMYNLMAQGRLQQNTLVLDCDPGLSSQVTLDVRLFHELLYAAYRLLLAGIFKGQLTFAFKLKDKQPGQQLVQVTAELAASQGFSRLPALLELLNKQDKFPQDLGGKALIEYFQLLLIRHHGSNLLAELTGQGYRLVFDLPLTPASAVEVKSAPDEPTPLTLACLSDNSKLQQQVSRLLKPLKLAAYSAVDDLIAELTPGQLKSRPLDVILVGEAPFTGAKEQLLTHIATLPEALQPKLLVLQPEVSQVNELGFYSSATALISRQNLLREIHSLAQQQAKTNLLFKPQVCRQYAFVGTEVEVLLGVREPGKHQALIAVLNWLGLRVRLAANSKSTQEMWYSGRFLLLISEFSLPAFVELDKGKSFERGLFSLSGGECYAGKESAKGWRIEQLPALSDLPALVTLLRPWLKEQEQEKAQQQKAEQSHEKSGQPQLVPVAGAYSKHQPAPPGIAGYSAELQEFAVQQLLHSQDDESEVVAAFDLQRYTHHQHSAELAAYMLDEYLADNREYLAQLTTAFQSRHFQKAGKMLTLLENNAGILAADNLFSLCRQMQTIIGQKHLKKADALLEQTRQELDAIEHYAESI</sequence>
<evidence type="ECO:0000259" key="4">
    <source>
        <dbReference type="PROSITE" id="PS50894"/>
    </source>
</evidence>
<comment type="caution">
    <text evidence="2">Lacks conserved residue(s) required for the propagation of feature annotation.</text>
</comment>